<organism evidence="15 16">
    <name type="scientific">Actinomyces ruminicola</name>
    <dbReference type="NCBI Taxonomy" id="332524"/>
    <lineage>
        <taxon>Bacteria</taxon>
        <taxon>Bacillati</taxon>
        <taxon>Actinomycetota</taxon>
        <taxon>Actinomycetes</taxon>
        <taxon>Actinomycetales</taxon>
        <taxon>Actinomycetaceae</taxon>
        <taxon>Actinomyces</taxon>
    </lineage>
</organism>
<feature type="binding site" evidence="13">
    <location>
        <position position="196"/>
    </location>
    <ligand>
        <name>substrate</name>
    </ligand>
</feature>
<feature type="binding site" evidence="13">
    <location>
        <begin position="66"/>
        <end position="69"/>
    </location>
    <ligand>
        <name>NADP(+)</name>
        <dbReference type="ChEBI" id="CHEBI:58349"/>
    </ligand>
</feature>
<feature type="binding site" evidence="13">
    <location>
        <position position="273"/>
    </location>
    <ligand>
        <name>substrate</name>
    </ligand>
</feature>
<keyword evidence="13" id="KW-0547">Nucleotide-binding</keyword>
<dbReference type="RefSeq" id="WP_092610951.1">
    <property type="nucleotide sequence ID" value="NZ_FNHU01000009.1"/>
</dbReference>
<feature type="binding site" evidence="13">
    <location>
        <position position="246"/>
    </location>
    <ligand>
        <name>substrate</name>
    </ligand>
</feature>
<dbReference type="PIRSF" id="PIRSF025648">
    <property type="entry name" value="DDH"/>
    <property type="match status" value="1"/>
</dbReference>
<evidence type="ECO:0000259" key="14">
    <source>
        <dbReference type="Pfam" id="PF16654"/>
    </source>
</evidence>
<keyword evidence="9 12" id="KW-0560">Oxidoreductase</keyword>
<evidence type="ECO:0000256" key="10">
    <source>
        <dbReference type="ARBA" id="ARBA00023154"/>
    </source>
</evidence>
<evidence type="ECO:0000256" key="3">
    <source>
        <dbReference type="ARBA" id="ARBA00011738"/>
    </source>
</evidence>
<evidence type="ECO:0000256" key="5">
    <source>
        <dbReference type="ARBA" id="ARBA00021654"/>
    </source>
</evidence>
<dbReference type="SUPFAM" id="SSF55347">
    <property type="entry name" value="Glyceraldehyde-3-phosphate dehydrogenase-like, C-terminal domain"/>
    <property type="match status" value="1"/>
</dbReference>
<dbReference type="Proteomes" id="UP000199671">
    <property type="component" value="Unassembled WGS sequence"/>
</dbReference>
<evidence type="ECO:0000256" key="11">
    <source>
        <dbReference type="ARBA" id="ARBA00052023"/>
    </source>
</evidence>
<proteinExistence type="inferred from homology"/>
<feature type="binding site" evidence="13">
    <location>
        <begin position="89"/>
        <end position="91"/>
    </location>
    <ligand>
        <name>NADP(+)</name>
        <dbReference type="ChEBI" id="CHEBI:58349"/>
    </ligand>
</feature>
<comment type="similarity">
    <text evidence="2 12">Belongs to the diaminopimelate dehydrogenase family.</text>
</comment>
<feature type="binding site" evidence="13">
    <location>
        <begin position="33"/>
        <end position="35"/>
    </location>
    <ligand>
        <name>NADP(+)</name>
        <dbReference type="ChEBI" id="CHEBI:58349"/>
    </ligand>
</feature>
<evidence type="ECO:0000256" key="9">
    <source>
        <dbReference type="ARBA" id="ARBA00023002"/>
    </source>
</evidence>
<evidence type="ECO:0000256" key="6">
    <source>
        <dbReference type="ARBA" id="ARBA00022605"/>
    </source>
</evidence>
<sequence>MIRVAINGYGNLGRGAEQAVAKNEDMELVVVFTRRDPASVTTQGAPVAHVDDMPAWADKIDVCLNCGGSATDLIEQTPAAAALFNTVDSFDTHARIPEHFAAVDAAAKASGHVALISTGWDPGLFSMLRVLGEAVLPDGATTTFWGPGVSQGHSDALRRIDGVIDAKQYTRPVEATVAAVKAGDDVELTTRSMHTRDCYVVAEEGADLARIEREIKEMPNYFADYDTTVNFITAEELDARHAGIPHGGTVVRRGHTSDGVAETVNFELQLDSNPEFTGSVVAAMGRAVAKLAARGESGARTVFDVTLADLSAKSPEDLRAHYL</sequence>
<dbReference type="EC" id="1.4.1.16" evidence="4 12"/>
<name>A0A1G9XAZ9_9ACTO</name>
<evidence type="ECO:0000313" key="16">
    <source>
        <dbReference type="Proteomes" id="UP000199671"/>
    </source>
</evidence>
<feature type="domain" description="Meso-diaminopimelate D-dehydrogenase C-terminal" evidence="14">
    <location>
        <begin position="119"/>
        <end position="272"/>
    </location>
</feature>
<evidence type="ECO:0000256" key="2">
    <source>
        <dbReference type="ARBA" id="ARBA00007442"/>
    </source>
</evidence>
<evidence type="ECO:0000313" key="15">
    <source>
        <dbReference type="EMBL" id="SDM93908.1"/>
    </source>
</evidence>
<evidence type="ECO:0000256" key="4">
    <source>
        <dbReference type="ARBA" id="ARBA00012080"/>
    </source>
</evidence>
<dbReference type="Pfam" id="PF16654">
    <property type="entry name" value="DAPDH_C"/>
    <property type="match status" value="1"/>
</dbReference>
<feature type="binding site" evidence="13">
    <location>
        <position position="170"/>
    </location>
    <ligand>
        <name>substrate</name>
    </ligand>
</feature>
<comment type="function">
    <text evidence="12">Catalyzes the reversible NADPH-dependent reductive amination of L-2-amino-6-oxopimelate, the acyclic form of L-tetrahydrodipicolinate, to generate the meso compound, D,L-2,6-diaminopimelate.</text>
</comment>
<dbReference type="NCBIfam" id="TIGR01921">
    <property type="entry name" value="DAP-DH"/>
    <property type="match status" value="1"/>
</dbReference>
<evidence type="ECO:0000256" key="8">
    <source>
        <dbReference type="ARBA" id="ARBA00022915"/>
    </source>
</evidence>
<keyword evidence="6 12" id="KW-0028">Amino-acid biosynthesis</keyword>
<dbReference type="Gene3D" id="3.40.50.720">
    <property type="entry name" value="NAD(P)-binding Rossmann-like Domain"/>
    <property type="match status" value="1"/>
</dbReference>
<comment type="subunit">
    <text evidence="3 12">Homodimer.</text>
</comment>
<dbReference type="GO" id="GO:0000166">
    <property type="term" value="F:nucleotide binding"/>
    <property type="evidence" value="ECO:0007669"/>
    <property type="project" value="UniProtKB-KW"/>
</dbReference>
<protein>
    <recommendedName>
        <fullName evidence="5 12">Meso-diaminopimelate D-dehydrogenase</fullName>
        <shortName evidence="12">DAPDH</shortName>
        <shortName evidence="12">Meso-DAP dehydrogenase</shortName>
        <ecNumber evidence="4 12">1.4.1.16</ecNumber>
    </recommendedName>
</protein>
<dbReference type="InterPro" id="IPR036291">
    <property type="entry name" value="NAD(P)-bd_dom_sf"/>
</dbReference>
<keyword evidence="10 12" id="KW-0457">Lysine biosynthesis</keyword>
<dbReference type="AlphaFoldDB" id="A0A1G9XAZ9"/>
<feature type="binding site" evidence="13">
    <location>
        <begin position="9"/>
        <end position="12"/>
    </location>
    <ligand>
        <name>NADP(+)</name>
        <dbReference type="ChEBI" id="CHEBI:58349"/>
    </ligand>
</feature>
<dbReference type="GO" id="GO:0047850">
    <property type="term" value="F:diaminopimelate dehydrogenase activity"/>
    <property type="evidence" value="ECO:0007669"/>
    <property type="project" value="UniProtKB-UniRule"/>
</dbReference>
<accession>A0A1G9XAZ9</accession>
<keyword evidence="7 12" id="KW-0521">NADP</keyword>
<dbReference type="UniPathway" id="UPA00034">
    <property type="reaction ID" value="UER00026"/>
</dbReference>
<dbReference type="OrthoDB" id="9774191at2"/>
<dbReference type="EMBL" id="FNHU01000009">
    <property type="protein sequence ID" value="SDM93908.1"/>
    <property type="molecule type" value="Genomic_DNA"/>
</dbReference>
<feature type="binding site" evidence="13">
    <location>
        <position position="145"/>
    </location>
    <ligand>
        <name>substrate</name>
    </ligand>
</feature>
<dbReference type="Gene3D" id="3.30.360.10">
    <property type="entry name" value="Dihydrodipicolinate Reductase, domain 2"/>
    <property type="match status" value="1"/>
</dbReference>
<dbReference type="CDD" id="cd02270">
    <property type="entry name" value="meso-DAPDH_N"/>
    <property type="match status" value="1"/>
</dbReference>
<dbReference type="SUPFAM" id="SSF51735">
    <property type="entry name" value="NAD(P)-binding Rossmann-fold domains"/>
    <property type="match status" value="1"/>
</dbReference>
<keyword evidence="8 12" id="KW-0220">Diaminopimelate biosynthesis</keyword>
<comment type="catalytic activity">
    <reaction evidence="11 12">
        <text>meso-2,6-diaminopimelate + NADP(+) + H2O = (S)-2-amino-6-oxoheptanedioate + NH4(+) + NADPH + H(+)</text>
        <dbReference type="Rhea" id="RHEA:13561"/>
        <dbReference type="ChEBI" id="CHEBI:15377"/>
        <dbReference type="ChEBI" id="CHEBI:15378"/>
        <dbReference type="ChEBI" id="CHEBI:28938"/>
        <dbReference type="ChEBI" id="CHEBI:57783"/>
        <dbReference type="ChEBI" id="CHEBI:57791"/>
        <dbReference type="ChEBI" id="CHEBI:58349"/>
        <dbReference type="ChEBI" id="CHEBI:58556"/>
        <dbReference type="EC" id="1.4.1.16"/>
    </reaction>
</comment>
<evidence type="ECO:0000256" key="13">
    <source>
        <dbReference type="PIRSR" id="PIRSR025648-1"/>
    </source>
</evidence>
<evidence type="ECO:0000256" key="7">
    <source>
        <dbReference type="ARBA" id="ARBA00022857"/>
    </source>
</evidence>
<gene>
    <name evidence="15" type="ORF">SAMN04487766_10963</name>
</gene>
<comment type="pathway">
    <text evidence="1 12">Amino-acid biosynthesis; L-lysine biosynthesis via DAP pathway; DL-2,6-diaminopimelate from (S)-tetrahydrodipicolinate: step 1/1.</text>
</comment>
<dbReference type="InterPro" id="IPR010190">
    <property type="entry name" value="Diaminopimelate_DH_Ddh"/>
</dbReference>
<feature type="binding site" evidence="13">
    <location>
        <begin position="118"/>
        <end position="122"/>
    </location>
    <ligand>
        <name>NADP(+)</name>
        <dbReference type="ChEBI" id="CHEBI:58349"/>
    </ligand>
</feature>
<dbReference type="GO" id="GO:0009089">
    <property type="term" value="P:lysine biosynthetic process via diaminopimelate"/>
    <property type="evidence" value="ECO:0007669"/>
    <property type="project" value="UniProtKB-UniRule"/>
</dbReference>
<evidence type="ECO:0000256" key="12">
    <source>
        <dbReference type="PIRNR" id="PIRNR025648"/>
    </source>
</evidence>
<reference evidence="15 16" key="1">
    <citation type="submission" date="2016-10" db="EMBL/GenBank/DDBJ databases">
        <authorList>
            <person name="de Groot N.N."/>
        </authorList>
    </citation>
    <scope>NUCLEOTIDE SEQUENCE [LARGE SCALE GENOMIC DNA]</scope>
    <source>
        <strain evidence="15 16">KPR-7B</strain>
    </source>
</reference>
<dbReference type="GO" id="GO:0019877">
    <property type="term" value="P:diaminopimelate biosynthetic process"/>
    <property type="evidence" value="ECO:0007669"/>
    <property type="project" value="UniProtKB-UniRule"/>
</dbReference>
<dbReference type="InterPro" id="IPR032094">
    <property type="entry name" value="Meso-DAP_DH_C"/>
</dbReference>
<evidence type="ECO:0000256" key="1">
    <source>
        <dbReference type="ARBA" id="ARBA00004896"/>
    </source>
</evidence>